<proteinExistence type="inferred from homology"/>
<evidence type="ECO:0000313" key="13">
    <source>
        <dbReference type="EMBL" id="KAF0297129.1"/>
    </source>
</evidence>
<protein>
    <submittedName>
        <fullName evidence="13">Putative ribonuclease ZC3H12B</fullName>
    </submittedName>
</protein>
<reference evidence="13 14" key="1">
    <citation type="submission" date="2019-07" db="EMBL/GenBank/DDBJ databases">
        <title>Draft genome assembly of a fouling barnacle, Amphibalanus amphitrite (Darwin, 1854): The first reference genome for Thecostraca.</title>
        <authorList>
            <person name="Kim W."/>
        </authorList>
    </citation>
    <scope>NUCLEOTIDE SEQUENCE [LARGE SCALE GENOMIC DNA]</scope>
    <source>
        <strain evidence="13">SNU_AA5</strain>
        <tissue evidence="13">Soma without cirri and trophi</tissue>
    </source>
</reference>
<feature type="region of interest" description="Disordered" evidence="11">
    <location>
        <begin position="356"/>
        <end position="461"/>
    </location>
</feature>
<keyword evidence="9" id="KW-0460">Magnesium</keyword>
<keyword evidence="4 10" id="KW-0479">Metal-binding</keyword>
<keyword evidence="5" id="KW-0255">Endonuclease</keyword>
<sequence>MIAMSQEGCRRLVPLARCYQPVSPAAPGPARDGRRLVMSSRLPAQSALDEPPRKLKLEAEDSSYDSDSEAAPAPEHEDVSRTVSDTLGAEFAEYVTAGASETADYANKVEFACKLGYTEEHVQRALRKLGAHPGNNDFLEELIRVGKDGKGAVADVEELDERTARLRISRESREEPSNLRHIVLDGSNVAMSHGNKERFSCRGIRLAVEYFRARGHQGITVFVPMWRKEAPRPDTPITDQDVLLELEREGILVFTPSRVVDGKRITCYDDRQRSTKDGVVVSNDNYRDLHKEKQFKKIIEERILMYSFANDRFMPPDDPLGRNGPTLDNFLRKSPRPSESLCPYGKKCTYGNKCKYYHPERGNQPQKSVTEKLAEHAQRSLQGRRGLGDGLSGGGRSVRDKTLSLPPSEARQPGGQPRKQPVSRTRSLVPGSVPADSRPAPPDDTHLRASAKSRSMENQRAHKPLVRQLTLNPTYDPRLAQREQYVRELEAQLGRQQMMANRNLLSPHWDGGHSHGGQHPQHASVTRIASAPDSCRQLGMAPPPPHEYTMQRLSSTSDPQLNVNAPGSGWPSVAASRAPAFNPFQPNPLTASLSTPPLGGAGSQSPGGAAVAPAAAAPFGVLGFGAGTGYNPDPVGTQPSSPRQSKDELRRNIYWHLCALFPEEKVRVAMNLMPDETDAAKICAEIVQPK</sequence>
<evidence type="ECO:0000256" key="7">
    <source>
        <dbReference type="ARBA" id="ARBA00022801"/>
    </source>
</evidence>
<dbReference type="GO" id="GO:0016787">
    <property type="term" value="F:hydrolase activity"/>
    <property type="evidence" value="ECO:0007669"/>
    <property type="project" value="UniProtKB-KW"/>
</dbReference>
<dbReference type="GO" id="GO:0004521">
    <property type="term" value="F:RNA endonuclease activity"/>
    <property type="evidence" value="ECO:0007669"/>
    <property type="project" value="TreeGrafter"/>
</dbReference>
<feature type="zinc finger region" description="C3H1-type" evidence="10">
    <location>
        <begin position="336"/>
        <end position="361"/>
    </location>
</feature>
<dbReference type="InterPro" id="IPR021869">
    <property type="entry name" value="RNase_Zc3h12_NYN"/>
</dbReference>
<evidence type="ECO:0000256" key="10">
    <source>
        <dbReference type="PROSITE-ProRule" id="PRU00723"/>
    </source>
</evidence>
<feature type="compositionally biased region" description="Basic and acidic residues" evidence="11">
    <location>
        <begin position="369"/>
        <end position="378"/>
    </location>
</feature>
<comment type="similarity">
    <text evidence="2">Belongs to the ZC3H12 family.</text>
</comment>
<feature type="region of interest" description="Disordered" evidence="11">
    <location>
        <begin position="21"/>
        <end position="80"/>
    </location>
</feature>
<feature type="compositionally biased region" description="Polar residues" evidence="11">
    <location>
        <begin position="551"/>
        <end position="565"/>
    </location>
</feature>
<dbReference type="PROSITE" id="PS50103">
    <property type="entry name" value="ZF_C3H1"/>
    <property type="match status" value="1"/>
</dbReference>
<feature type="region of interest" description="Disordered" evidence="11">
    <location>
        <begin position="585"/>
        <end position="611"/>
    </location>
</feature>
<dbReference type="InterPro" id="IPR040757">
    <property type="entry name" value="Regnase_1/ZC3H12_C"/>
</dbReference>
<dbReference type="Pfam" id="PF18561">
    <property type="entry name" value="Regnase_1_C"/>
    <property type="match status" value="1"/>
</dbReference>
<keyword evidence="3" id="KW-0540">Nuclease</keyword>
<dbReference type="PANTHER" id="PTHR12876">
    <property type="entry name" value="N4BP1-RELATED"/>
    <property type="match status" value="1"/>
</dbReference>
<dbReference type="GO" id="GO:0036464">
    <property type="term" value="C:cytoplasmic ribonucleoprotein granule"/>
    <property type="evidence" value="ECO:0007669"/>
    <property type="project" value="TreeGrafter"/>
</dbReference>
<keyword evidence="14" id="KW-1185">Reference proteome</keyword>
<dbReference type="GO" id="GO:0003729">
    <property type="term" value="F:mRNA binding"/>
    <property type="evidence" value="ECO:0007669"/>
    <property type="project" value="TreeGrafter"/>
</dbReference>
<organism evidence="13 14">
    <name type="scientific">Amphibalanus amphitrite</name>
    <name type="common">Striped barnacle</name>
    <name type="synonym">Balanus amphitrite</name>
    <dbReference type="NCBI Taxonomy" id="1232801"/>
    <lineage>
        <taxon>Eukaryota</taxon>
        <taxon>Metazoa</taxon>
        <taxon>Ecdysozoa</taxon>
        <taxon>Arthropoda</taxon>
        <taxon>Crustacea</taxon>
        <taxon>Multicrustacea</taxon>
        <taxon>Cirripedia</taxon>
        <taxon>Thoracica</taxon>
        <taxon>Thoracicalcarea</taxon>
        <taxon>Balanomorpha</taxon>
        <taxon>Balanoidea</taxon>
        <taxon>Balanidae</taxon>
        <taxon>Amphibalaninae</taxon>
        <taxon>Amphibalanus</taxon>
    </lineage>
</organism>
<dbReference type="GO" id="GO:0008270">
    <property type="term" value="F:zinc ion binding"/>
    <property type="evidence" value="ECO:0007669"/>
    <property type="project" value="UniProtKB-KW"/>
</dbReference>
<dbReference type="Proteomes" id="UP000440578">
    <property type="component" value="Unassembled WGS sequence"/>
</dbReference>
<accession>A0A6A4VW48</accession>
<dbReference type="Gene3D" id="3.40.50.11980">
    <property type="match status" value="1"/>
</dbReference>
<keyword evidence="6 10" id="KW-0863">Zinc-finger</keyword>
<evidence type="ECO:0000313" key="14">
    <source>
        <dbReference type="Proteomes" id="UP000440578"/>
    </source>
</evidence>
<feature type="region of interest" description="Disordered" evidence="11">
    <location>
        <begin position="551"/>
        <end position="570"/>
    </location>
</feature>
<evidence type="ECO:0000256" key="9">
    <source>
        <dbReference type="ARBA" id="ARBA00022842"/>
    </source>
</evidence>
<comment type="caution">
    <text evidence="13">The sequence shown here is derived from an EMBL/GenBank/DDBJ whole genome shotgun (WGS) entry which is preliminary data.</text>
</comment>
<comment type="cofactor">
    <cofactor evidence="1">
        <name>Mg(2+)</name>
        <dbReference type="ChEBI" id="CHEBI:18420"/>
    </cofactor>
</comment>
<evidence type="ECO:0000256" key="6">
    <source>
        <dbReference type="ARBA" id="ARBA00022771"/>
    </source>
</evidence>
<evidence type="ECO:0000259" key="12">
    <source>
        <dbReference type="PROSITE" id="PS50103"/>
    </source>
</evidence>
<evidence type="ECO:0000256" key="11">
    <source>
        <dbReference type="SAM" id="MobiDB-lite"/>
    </source>
</evidence>
<feature type="region of interest" description="Disordered" evidence="11">
    <location>
        <begin position="316"/>
        <end position="338"/>
    </location>
</feature>
<dbReference type="AlphaFoldDB" id="A0A6A4VW48"/>
<feature type="compositionally biased region" description="Basic and acidic residues" evidence="11">
    <location>
        <begin position="50"/>
        <end position="59"/>
    </location>
</feature>
<dbReference type="Pfam" id="PF18039">
    <property type="entry name" value="UBA_6"/>
    <property type="match status" value="1"/>
</dbReference>
<evidence type="ECO:0000256" key="8">
    <source>
        <dbReference type="ARBA" id="ARBA00022833"/>
    </source>
</evidence>
<dbReference type="InterPro" id="IPR040546">
    <property type="entry name" value="Rege-1_UBA-like"/>
</dbReference>
<evidence type="ECO:0000256" key="4">
    <source>
        <dbReference type="ARBA" id="ARBA00022723"/>
    </source>
</evidence>
<keyword evidence="8 10" id="KW-0862">Zinc</keyword>
<dbReference type="GO" id="GO:0005634">
    <property type="term" value="C:nucleus"/>
    <property type="evidence" value="ECO:0007669"/>
    <property type="project" value="TreeGrafter"/>
</dbReference>
<dbReference type="InterPro" id="IPR051101">
    <property type="entry name" value="ZC3H12/N4BP1_RNase_Reg"/>
</dbReference>
<dbReference type="EMBL" id="VIIS01001512">
    <property type="protein sequence ID" value="KAF0297129.1"/>
    <property type="molecule type" value="Genomic_DNA"/>
</dbReference>
<name>A0A6A4VW48_AMPAM</name>
<keyword evidence="7" id="KW-0378">Hydrolase</keyword>
<evidence type="ECO:0000256" key="5">
    <source>
        <dbReference type="ARBA" id="ARBA00022759"/>
    </source>
</evidence>
<gene>
    <name evidence="13" type="primary">ZC3H12B</name>
    <name evidence="13" type="ORF">FJT64_005419</name>
</gene>
<evidence type="ECO:0000256" key="1">
    <source>
        <dbReference type="ARBA" id="ARBA00001946"/>
    </source>
</evidence>
<dbReference type="OrthoDB" id="392925at2759"/>
<evidence type="ECO:0000256" key="2">
    <source>
        <dbReference type="ARBA" id="ARBA00010922"/>
    </source>
</evidence>
<feature type="domain" description="C3H1-type" evidence="12">
    <location>
        <begin position="336"/>
        <end position="361"/>
    </location>
</feature>
<dbReference type="Pfam" id="PF11977">
    <property type="entry name" value="RNase_Zc3h12a"/>
    <property type="match status" value="1"/>
</dbReference>
<dbReference type="FunFam" id="3.40.50.11980:FF:000001">
    <property type="entry name" value="ZC3H12A isoform 1"/>
    <property type="match status" value="1"/>
</dbReference>
<dbReference type="PANTHER" id="PTHR12876:SF35">
    <property type="entry name" value="LD08718P-RELATED"/>
    <property type="match status" value="1"/>
</dbReference>
<evidence type="ECO:0000256" key="3">
    <source>
        <dbReference type="ARBA" id="ARBA00022722"/>
    </source>
</evidence>
<dbReference type="InterPro" id="IPR000571">
    <property type="entry name" value="Znf_CCCH"/>
</dbReference>